<feature type="compositionally biased region" description="Polar residues" evidence="3">
    <location>
        <begin position="704"/>
        <end position="720"/>
    </location>
</feature>
<dbReference type="GO" id="GO:0003723">
    <property type="term" value="F:RNA binding"/>
    <property type="evidence" value="ECO:0007669"/>
    <property type="project" value="UniProtKB-UniRule"/>
</dbReference>
<dbReference type="PROSITE" id="PS50102">
    <property type="entry name" value="RRM"/>
    <property type="match status" value="2"/>
</dbReference>
<feature type="compositionally biased region" description="Basic and acidic residues" evidence="3">
    <location>
        <begin position="768"/>
        <end position="777"/>
    </location>
</feature>
<reference evidence="5 6" key="1">
    <citation type="submission" date="2015-07" db="EMBL/GenBank/DDBJ databases">
        <title>High-quality genome of monoxenous trypanosomatid Leptomonas pyrrhocoris.</title>
        <authorList>
            <person name="Flegontov P."/>
            <person name="Butenko A."/>
            <person name="Firsov S."/>
            <person name="Vlcek C."/>
            <person name="Logacheva M.D."/>
            <person name="Field M."/>
            <person name="Filatov D."/>
            <person name="Flegontova O."/>
            <person name="Gerasimov E."/>
            <person name="Jackson A.P."/>
            <person name="Kelly S."/>
            <person name="Opperdoes F."/>
            <person name="O'Reilly A."/>
            <person name="Votypka J."/>
            <person name="Yurchenko V."/>
            <person name="Lukes J."/>
        </authorList>
    </citation>
    <scope>NUCLEOTIDE SEQUENCE [LARGE SCALE GENOMIC DNA]</scope>
    <source>
        <strain evidence="5">H10</strain>
    </source>
</reference>
<name>A0A0M9G6W1_LEPPY</name>
<feature type="region of interest" description="Disordered" evidence="3">
    <location>
        <begin position="701"/>
        <end position="724"/>
    </location>
</feature>
<evidence type="ECO:0000313" key="5">
    <source>
        <dbReference type="EMBL" id="KPA83687.1"/>
    </source>
</evidence>
<evidence type="ECO:0000256" key="1">
    <source>
        <dbReference type="ARBA" id="ARBA00022884"/>
    </source>
</evidence>
<feature type="region of interest" description="Disordered" evidence="3">
    <location>
        <begin position="834"/>
        <end position="865"/>
    </location>
</feature>
<dbReference type="SMART" id="SM00360">
    <property type="entry name" value="RRM"/>
    <property type="match status" value="2"/>
</dbReference>
<evidence type="ECO:0000256" key="2">
    <source>
        <dbReference type="PROSITE-ProRule" id="PRU00176"/>
    </source>
</evidence>
<dbReference type="GeneID" id="26902238"/>
<dbReference type="RefSeq" id="XP_015662126.1">
    <property type="nucleotide sequence ID" value="XM_015798648.1"/>
</dbReference>
<feature type="region of interest" description="Disordered" evidence="3">
    <location>
        <begin position="1"/>
        <end position="23"/>
    </location>
</feature>
<dbReference type="EMBL" id="LGTL01000003">
    <property type="protein sequence ID" value="KPA83687.1"/>
    <property type="molecule type" value="Genomic_DNA"/>
</dbReference>
<keyword evidence="6" id="KW-1185">Reference proteome</keyword>
<feature type="region of interest" description="Disordered" evidence="3">
    <location>
        <begin position="268"/>
        <end position="292"/>
    </location>
</feature>
<feature type="domain" description="RRM" evidence="4">
    <location>
        <begin position="933"/>
        <end position="1013"/>
    </location>
</feature>
<dbReference type="Proteomes" id="UP000037923">
    <property type="component" value="Unassembled WGS sequence"/>
</dbReference>
<accession>A0A0M9G6W1</accession>
<gene>
    <name evidence="5" type="ORF">ABB37_01943</name>
</gene>
<proteinExistence type="predicted"/>
<dbReference type="InterPro" id="IPR000504">
    <property type="entry name" value="RRM_dom"/>
</dbReference>
<feature type="compositionally biased region" description="Polar residues" evidence="3">
    <location>
        <begin position="1029"/>
        <end position="1039"/>
    </location>
</feature>
<dbReference type="Pfam" id="PF00076">
    <property type="entry name" value="RRM_1"/>
    <property type="match status" value="2"/>
</dbReference>
<evidence type="ECO:0000313" key="6">
    <source>
        <dbReference type="Proteomes" id="UP000037923"/>
    </source>
</evidence>
<feature type="region of interest" description="Disordered" evidence="3">
    <location>
        <begin position="180"/>
        <end position="218"/>
    </location>
</feature>
<dbReference type="AlphaFoldDB" id="A0A0M9G6W1"/>
<evidence type="ECO:0000259" key="4">
    <source>
        <dbReference type="PROSITE" id="PS50102"/>
    </source>
</evidence>
<feature type="region of interest" description="Disordered" evidence="3">
    <location>
        <begin position="739"/>
        <end position="777"/>
    </location>
</feature>
<keyword evidence="1 2" id="KW-0694">RNA-binding</keyword>
<dbReference type="VEuPathDB" id="TriTrypDB:LpyrH10_03_0940"/>
<dbReference type="Gene3D" id="3.30.70.330">
    <property type="match status" value="2"/>
</dbReference>
<dbReference type="InterPro" id="IPR052462">
    <property type="entry name" value="SLIRP/GR-RBP-like"/>
</dbReference>
<comment type="caution">
    <text evidence="5">The sequence shown here is derived from an EMBL/GenBank/DDBJ whole genome shotgun (WGS) entry which is preliminary data.</text>
</comment>
<evidence type="ECO:0000256" key="3">
    <source>
        <dbReference type="SAM" id="MobiDB-lite"/>
    </source>
</evidence>
<feature type="compositionally biased region" description="Pro residues" evidence="3">
    <location>
        <begin position="840"/>
        <end position="858"/>
    </location>
</feature>
<dbReference type="SUPFAM" id="SSF54928">
    <property type="entry name" value="RNA-binding domain, RBD"/>
    <property type="match status" value="2"/>
</dbReference>
<organism evidence="5 6">
    <name type="scientific">Leptomonas pyrrhocoris</name>
    <name type="common">Firebug parasite</name>
    <dbReference type="NCBI Taxonomy" id="157538"/>
    <lineage>
        <taxon>Eukaryota</taxon>
        <taxon>Discoba</taxon>
        <taxon>Euglenozoa</taxon>
        <taxon>Kinetoplastea</taxon>
        <taxon>Metakinetoplastina</taxon>
        <taxon>Trypanosomatida</taxon>
        <taxon>Trypanosomatidae</taxon>
        <taxon>Leishmaniinae</taxon>
        <taxon>Leptomonas</taxon>
    </lineage>
</organism>
<feature type="domain" description="RRM" evidence="4">
    <location>
        <begin position="549"/>
        <end position="632"/>
    </location>
</feature>
<dbReference type="InterPro" id="IPR035979">
    <property type="entry name" value="RBD_domain_sf"/>
</dbReference>
<feature type="region of interest" description="Disordered" evidence="3">
    <location>
        <begin position="111"/>
        <end position="139"/>
    </location>
</feature>
<feature type="compositionally biased region" description="Low complexity" evidence="3">
    <location>
        <begin position="187"/>
        <end position="198"/>
    </location>
</feature>
<sequence length="1120" mass="116677">MGGLRQQHQCDDDEEEAVNLPHATAWGAGSAALVERDRRLSGLENKPIPDALRSGGGVHAGLPRPLRTDSFGSGVRFHVVSAVPLLDDWGGGKEKTSSSFYPCLVAPSGHHSNEASSTVRVQGSRECDGGVGSEEEDDDAALQAVIAAAVRFEDFSSEDEDDARGGQVCCAGAAVLDERGHERRPISNSSSSSCSSNSRFSDGTRRDTEPEGTAMGFDARRSFFGSALGSTADCDNTGADREGATRDMQTCPAVGALAAASRVGRSPGVLSPFLSQSRSSPPPQQTNDMHNSSCSAQMMGQGRTVLTSFDAGGHDAAFLLPPPSTSLLLSRPPCCSDDPSLHAAAAAHVSPPNSNGDNSKVGWNELSGVAPCVQAGTAVLSRVSPSPTSTSPQQAGRGVCALSAFAVPTAAAPRGTVLHTESSPDAQPFSAYGMPLTKRYAEHQQRLQLQQQPRNTPSVSPNVLHYAPSQMSVSGTVTTLAATTPTAGGTGLSSPLLTTAYQLPTATLQQQQQLQQQRIAAGGALTPIPSATTAADAATSCLRSTRASRNLYFRNLPSSWNTTVLKELCGDYGVVLSAKVAHHPVSNKPLGYGFVLFERERSAAVCMAALNHALIRTDGEEPQMLLVRMAHQSATPGFQEDPSDAAERAAGERYRQPLPSPLQTGPLSEAVVHRGSFQSNQTPNTATPTARNAAAFATTDIIGQPTSVPSSPYSRFSGSASGRPLSPLSVITIGSGSSSAVIIPEPRPPATRPTTTTATSADGQDSGGEVRHGPDRTRYQRESSCWLCAAATTDTPRFATAFASLASTPMCGLSATGGDNSSCSALEAHYRVRSNAAPKSQPPPLPRPYSPSLPPPPSQHQQSTAAAYCNGGAASTAAVLHGALASPFSRSLNGACGLLSHHPRSASRGDGATLLVSPPSFSSSTTAASTSTRNLYITNLPLTWNTAKLRDLCARFGPIVSAKVAYHPTTNESRGYGFVLFADERDAVACVRRLHRFRVPDSPNVLGCCFAKNKATPFVAHVTSSVNAPSFSLSDTTSPRAEGEASPRGAAKGALSTADDSSQNGLSLQDIDAVRGSSLRTLLASSGSLKDAAAFMPIEVFSTLQATACAQGVRHLMRNQ</sequence>
<dbReference type="InterPro" id="IPR012677">
    <property type="entry name" value="Nucleotide-bd_a/b_plait_sf"/>
</dbReference>
<dbReference type="OrthoDB" id="439808at2759"/>
<dbReference type="PANTHER" id="PTHR48027">
    <property type="entry name" value="HETEROGENEOUS NUCLEAR RIBONUCLEOPROTEIN 87F-RELATED"/>
    <property type="match status" value="1"/>
</dbReference>
<protein>
    <submittedName>
        <fullName evidence="5">Rna-binding protein-like protein</fullName>
    </submittedName>
</protein>
<feature type="region of interest" description="Disordered" evidence="3">
    <location>
        <begin position="1029"/>
        <end position="1064"/>
    </location>
</feature>